<organism evidence="2 3">
    <name type="scientific">Deinococcus antarcticus</name>
    <dbReference type="NCBI Taxonomy" id="1298767"/>
    <lineage>
        <taxon>Bacteria</taxon>
        <taxon>Thermotogati</taxon>
        <taxon>Deinococcota</taxon>
        <taxon>Deinococci</taxon>
        <taxon>Deinococcales</taxon>
        <taxon>Deinococcaceae</taxon>
        <taxon>Deinococcus</taxon>
    </lineage>
</organism>
<dbReference type="PANTHER" id="PTHR36933">
    <property type="entry name" value="SLL0788 PROTEIN"/>
    <property type="match status" value="1"/>
</dbReference>
<dbReference type="Pfam" id="PF03713">
    <property type="entry name" value="DUF305"/>
    <property type="match status" value="1"/>
</dbReference>
<protein>
    <submittedName>
        <fullName evidence="2">DUF305 domain-containing protein</fullName>
    </submittedName>
</protein>
<dbReference type="EMBL" id="JBHRZF010000203">
    <property type="protein sequence ID" value="MFC3862562.1"/>
    <property type="molecule type" value="Genomic_DNA"/>
</dbReference>
<evidence type="ECO:0000313" key="3">
    <source>
        <dbReference type="Proteomes" id="UP001595748"/>
    </source>
</evidence>
<name>A0ABV8AE83_9DEIO</name>
<dbReference type="PANTHER" id="PTHR36933:SF1">
    <property type="entry name" value="SLL0788 PROTEIN"/>
    <property type="match status" value="1"/>
</dbReference>
<comment type="caution">
    <text evidence="2">The sequence shown here is derived from an EMBL/GenBank/DDBJ whole genome shotgun (WGS) entry which is preliminary data.</text>
</comment>
<dbReference type="Proteomes" id="UP001595748">
    <property type="component" value="Unassembled WGS sequence"/>
</dbReference>
<accession>A0ABV8AE83</accession>
<evidence type="ECO:0000259" key="1">
    <source>
        <dbReference type="Pfam" id="PF03713"/>
    </source>
</evidence>
<dbReference type="Gene3D" id="1.20.1260.10">
    <property type="match status" value="1"/>
</dbReference>
<proteinExistence type="predicted"/>
<dbReference type="InterPro" id="IPR012347">
    <property type="entry name" value="Ferritin-like"/>
</dbReference>
<sequence length="201" mass="21458">MTALLAGGAIGAALLSGRNTPFPAESSPDVRFARDMSAHHAQAVEMSVTMLKRASDPAVKLLAQDIALTQQGQIGQMSGWLMAWNRPIAGSEPPMSGMNREAMGMALSEEVKALDHLPPTVAEGRYLALLRKHHLGGVLMAKSALNTVREPQVKAFAQRVIASQTSEIRAIDALLKTRSIQPPAAAADNTDLDNMDGMNHE</sequence>
<gene>
    <name evidence="2" type="ORF">ACFOPQ_17500</name>
</gene>
<dbReference type="InterPro" id="IPR005183">
    <property type="entry name" value="DUF305_CopM-like"/>
</dbReference>
<feature type="domain" description="DUF305" evidence="1">
    <location>
        <begin position="29"/>
        <end position="174"/>
    </location>
</feature>
<dbReference type="RefSeq" id="WP_240738527.1">
    <property type="nucleotide sequence ID" value="NZ_JBHRZF010000203.1"/>
</dbReference>
<keyword evidence="3" id="KW-1185">Reference proteome</keyword>
<reference evidence="3" key="1">
    <citation type="journal article" date="2019" name="Int. J. Syst. Evol. Microbiol.">
        <title>The Global Catalogue of Microorganisms (GCM) 10K type strain sequencing project: providing services to taxonomists for standard genome sequencing and annotation.</title>
        <authorList>
            <consortium name="The Broad Institute Genomics Platform"/>
            <consortium name="The Broad Institute Genome Sequencing Center for Infectious Disease"/>
            <person name="Wu L."/>
            <person name="Ma J."/>
        </authorList>
    </citation>
    <scope>NUCLEOTIDE SEQUENCE [LARGE SCALE GENOMIC DNA]</scope>
    <source>
        <strain evidence="3">CCTCC AB 2013263</strain>
    </source>
</reference>
<evidence type="ECO:0000313" key="2">
    <source>
        <dbReference type="EMBL" id="MFC3862562.1"/>
    </source>
</evidence>